<protein>
    <submittedName>
        <fullName evidence="1">Uncharacterized protein</fullName>
    </submittedName>
</protein>
<name>A0A3E0VPR8_9MICO</name>
<sequence>MDLGPHVASFESIFDRLHALSSLNLVVNLSVMAYGSSTGWPLYVGPAVLEDLASVPCGISVDMFNELGWRG</sequence>
<evidence type="ECO:0000313" key="2">
    <source>
        <dbReference type="Proteomes" id="UP000256541"/>
    </source>
</evidence>
<comment type="caution">
    <text evidence="1">The sequence shown here is derived from an EMBL/GenBank/DDBJ whole genome shotgun (WGS) entry which is preliminary data.</text>
</comment>
<proteinExistence type="predicted"/>
<organism evidence="1 2">
    <name type="scientific">Subtercola boreus</name>
    <dbReference type="NCBI Taxonomy" id="120213"/>
    <lineage>
        <taxon>Bacteria</taxon>
        <taxon>Bacillati</taxon>
        <taxon>Actinomycetota</taxon>
        <taxon>Actinomycetes</taxon>
        <taxon>Micrococcales</taxon>
        <taxon>Microbacteriaceae</taxon>
        <taxon>Subtercola</taxon>
    </lineage>
</organism>
<dbReference type="Proteomes" id="UP000256541">
    <property type="component" value="Unassembled WGS sequence"/>
</dbReference>
<gene>
    <name evidence="1" type="ORF">B7R22_18530</name>
</gene>
<dbReference type="AlphaFoldDB" id="A0A3E0VPR8"/>
<accession>A0A3E0VPR8</accession>
<dbReference type="EMBL" id="NBXB01000094">
    <property type="protein sequence ID" value="RFA11655.1"/>
    <property type="molecule type" value="Genomic_DNA"/>
</dbReference>
<reference evidence="1 2" key="1">
    <citation type="submission" date="2017-04" db="EMBL/GenBank/DDBJ databases">
        <title>Comparative genome analysis of Subtercola boreus.</title>
        <authorList>
            <person name="Cho Y.-J."/>
            <person name="Cho A."/>
            <person name="Kim O.-S."/>
            <person name="Lee J.-I."/>
        </authorList>
    </citation>
    <scope>NUCLEOTIDE SEQUENCE [LARGE SCALE GENOMIC DNA]</scope>
    <source>
        <strain evidence="1 2">P27479</strain>
    </source>
</reference>
<evidence type="ECO:0000313" key="1">
    <source>
        <dbReference type="EMBL" id="RFA11655.1"/>
    </source>
</evidence>